<dbReference type="Proteomes" id="UP000524246">
    <property type="component" value="Unassembled WGS sequence"/>
</dbReference>
<name>A0A7X9FQK8_9DELT</name>
<proteinExistence type="predicted"/>
<sequence>MWNQQRSFLNTLDQNPLVSSEFSHSPEEHLSPEQRLLLAIIEQAIRDLLENGTPSSKQAHRWFFDNFSDDTCLPFSFIWICKHLDLDMNVVRTKIRDLINSGVPPEMSWIFRR</sequence>
<accession>A0A7X9FQK8</accession>
<dbReference type="EMBL" id="JAAZON010000207">
    <property type="protein sequence ID" value="NMC62496.1"/>
    <property type="molecule type" value="Genomic_DNA"/>
</dbReference>
<evidence type="ECO:0000313" key="2">
    <source>
        <dbReference type="Proteomes" id="UP000524246"/>
    </source>
</evidence>
<organism evidence="1 2">
    <name type="scientific">SAR324 cluster bacterium</name>
    <dbReference type="NCBI Taxonomy" id="2024889"/>
    <lineage>
        <taxon>Bacteria</taxon>
        <taxon>Deltaproteobacteria</taxon>
        <taxon>SAR324 cluster</taxon>
    </lineage>
</organism>
<gene>
    <name evidence="1" type="ORF">GYA55_04940</name>
</gene>
<evidence type="ECO:0000313" key="1">
    <source>
        <dbReference type="EMBL" id="NMC62496.1"/>
    </source>
</evidence>
<dbReference type="AlphaFoldDB" id="A0A7X9FQK8"/>
<comment type="caution">
    <text evidence="1">The sequence shown here is derived from an EMBL/GenBank/DDBJ whole genome shotgun (WGS) entry which is preliminary data.</text>
</comment>
<protein>
    <submittedName>
        <fullName evidence="1">Uncharacterized protein</fullName>
    </submittedName>
</protein>
<reference evidence="1 2" key="1">
    <citation type="journal article" date="2020" name="Biotechnol. Biofuels">
        <title>New insights from the biogas microbiome by comprehensive genome-resolved metagenomics of nearly 1600 species originating from multiple anaerobic digesters.</title>
        <authorList>
            <person name="Campanaro S."/>
            <person name="Treu L."/>
            <person name="Rodriguez-R L.M."/>
            <person name="Kovalovszki A."/>
            <person name="Ziels R.M."/>
            <person name="Maus I."/>
            <person name="Zhu X."/>
            <person name="Kougias P.G."/>
            <person name="Basile A."/>
            <person name="Luo G."/>
            <person name="Schluter A."/>
            <person name="Konstantinidis K.T."/>
            <person name="Angelidaki I."/>
        </authorList>
    </citation>
    <scope>NUCLEOTIDE SEQUENCE [LARGE SCALE GENOMIC DNA]</scope>
    <source>
        <strain evidence="1">AS27yjCOA_65</strain>
    </source>
</reference>